<dbReference type="GO" id="GO:0000480">
    <property type="term" value="P:endonucleolytic cleavage in 5'-ETS of tricistronic rRNA transcript (SSU-rRNA, 5.8S rRNA, LSU-rRNA)"/>
    <property type="evidence" value="ECO:0007669"/>
    <property type="project" value="TreeGrafter"/>
</dbReference>
<dbReference type="InterPro" id="IPR035979">
    <property type="entry name" value="RBD_domain_sf"/>
</dbReference>
<organism evidence="7 8">
    <name type="scientific">Aquilegia coerulea</name>
    <name type="common">Rocky mountain columbine</name>
    <dbReference type="NCBI Taxonomy" id="218851"/>
    <lineage>
        <taxon>Eukaryota</taxon>
        <taxon>Viridiplantae</taxon>
        <taxon>Streptophyta</taxon>
        <taxon>Embryophyta</taxon>
        <taxon>Tracheophyta</taxon>
        <taxon>Spermatophyta</taxon>
        <taxon>Magnoliopsida</taxon>
        <taxon>Ranunculales</taxon>
        <taxon>Ranunculaceae</taxon>
        <taxon>Thalictroideae</taxon>
        <taxon>Aquilegia</taxon>
    </lineage>
</organism>
<dbReference type="Gene3D" id="3.30.70.330">
    <property type="match status" value="1"/>
</dbReference>
<dbReference type="SUPFAM" id="SSF54928">
    <property type="entry name" value="RNA-binding domain, RBD"/>
    <property type="match status" value="1"/>
</dbReference>
<dbReference type="InterPro" id="IPR000504">
    <property type="entry name" value="RRM_dom"/>
</dbReference>
<dbReference type="InterPro" id="IPR034353">
    <property type="entry name" value="ABT1/ESF2_RRM"/>
</dbReference>
<dbReference type="OrthoDB" id="287393at2759"/>
<evidence type="ECO:0000256" key="1">
    <source>
        <dbReference type="ARBA" id="ARBA00004604"/>
    </source>
</evidence>
<feature type="domain" description="RRM" evidence="6">
    <location>
        <begin position="70"/>
        <end position="152"/>
    </location>
</feature>
<evidence type="ECO:0000256" key="3">
    <source>
        <dbReference type="ARBA" id="ARBA00022884"/>
    </source>
</evidence>
<dbReference type="EMBL" id="KZ305030">
    <property type="protein sequence ID" value="PIA50168.1"/>
    <property type="molecule type" value="Genomic_DNA"/>
</dbReference>
<dbReference type="GO" id="GO:0034462">
    <property type="term" value="P:small-subunit processome assembly"/>
    <property type="evidence" value="ECO:0007669"/>
    <property type="project" value="TreeGrafter"/>
</dbReference>
<name>A0A2G5E309_AQUCA</name>
<dbReference type="InterPro" id="IPR039119">
    <property type="entry name" value="ABT1/Esf2"/>
</dbReference>
<evidence type="ECO:0000259" key="6">
    <source>
        <dbReference type="PROSITE" id="PS50102"/>
    </source>
</evidence>
<dbReference type="Pfam" id="PF00076">
    <property type="entry name" value="RRM_1"/>
    <property type="match status" value="1"/>
</dbReference>
<dbReference type="GO" id="GO:0000472">
    <property type="term" value="P:endonucleolytic cleavage to generate mature 5'-end of SSU-rRNA from (SSU-rRNA, 5.8S rRNA, LSU-rRNA)"/>
    <property type="evidence" value="ECO:0007669"/>
    <property type="project" value="TreeGrafter"/>
</dbReference>
<sequence length="275" mass="31903">HRRITKTSLFAISLCSTSRVFYAKMTETNHDESNNNLLNEEKTEDKIEQTRKNRKKKCLLREANDADKRGVCYMSRIPPHMDPLKLRQILSQYGEIERIYLSPENPAAQVHRKRAGGFRGQQFSEGWIEFTRKSAAKRVADMLNGEQIGGRKRSSFYYDLWNIKYLRKFKWDDLTAETAHQNAEREQKSALELAAAKRDRDAYRNQVDMSRQISAKAERLAKKQKVNPDSDVTTIIRQELKVIRKFPQTQPFTESSSHKKSQLSKDILAGVFSSS</sequence>
<evidence type="ECO:0000256" key="4">
    <source>
        <dbReference type="ARBA" id="ARBA00023242"/>
    </source>
</evidence>
<keyword evidence="4" id="KW-0539">Nucleus</keyword>
<keyword evidence="3 5" id="KW-0694">RNA-binding</keyword>
<keyword evidence="8" id="KW-1185">Reference proteome</keyword>
<dbReference type="PANTHER" id="PTHR12311">
    <property type="entry name" value="ACTIVATOR OF BASAL TRANSCRIPTION 1"/>
    <property type="match status" value="1"/>
</dbReference>
<gene>
    <name evidence="7" type="ORF">AQUCO_01300720v1</name>
</gene>
<evidence type="ECO:0000256" key="5">
    <source>
        <dbReference type="PROSITE-ProRule" id="PRU00176"/>
    </source>
</evidence>
<reference evidence="7 8" key="1">
    <citation type="submission" date="2017-09" db="EMBL/GenBank/DDBJ databases">
        <title>WGS assembly of Aquilegia coerulea Goldsmith.</title>
        <authorList>
            <person name="Hodges S."/>
            <person name="Kramer E."/>
            <person name="Nordborg M."/>
            <person name="Tomkins J."/>
            <person name="Borevitz J."/>
            <person name="Derieg N."/>
            <person name="Yan J."/>
            <person name="Mihaltcheva S."/>
            <person name="Hayes R.D."/>
            <person name="Rokhsar D."/>
        </authorList>
    </citation>
    <scope>NUCLEOTIDE SEQUENCE [LARGE SCALE GENOMIC DNA]</scope>
    <source>
        <strain evidence="8">cv. Goldsmith</strain>
    </source>
</reference>
<accession>A0A2G5E309</accession>
<dbReference type="PANTHER" id="PTHR12311:SF7">
    <property type="entry name" value="ACTIVATOR OF BASAL TRANSCRIPTION 1"/>
    <property type="match status" value="1"/>
</dbReference>
<dbReference type="GO" id="GO:0003723">
    <property type="term" value="F:RNA binding"/>
    <property type="evidence" value="ECO:0007669"/>
    <property type="project" value="UniProtKB-UniRule"/>
</dbReference>
<evidence type="ECO:0000256" key="2">
    <source>
        <dbReference type="ARBA" id="ARBA00005819"/>
    </source>
</evidence>
<dbReference type="AlphaFoldDB" id="A0A2G5E309"/>
<dbReference type="InterPro" id="IPR012677">
    <property type="entry name" value="Nucleotide-bd_a/b_plait_sf"/>
</dbReference>
<dbReference type="GO" id="GO:0005730">
    <property type="term" value="C:nucleolus"/>
    <property type="evidence" value="ECO:0007669"/>
    <property type="project" value="UniProtKB-SubCell"/>
</dbReference>
<dbReference type="CDD" id="cd12263">
    <property type="entry name" value="RRM_ABT1_like"/>
    <property type="match status" value="1"/>
</dbReference>
<dbReference type="Proteomes" id="UP000230069">
    <property type="component" value="Unassembled WGS sequence"/>
</dbReference>
<comment type="subcellular location">
    <subcellularLocation>
        <location evidence="1">Nucleus</location>
        <location evidence="1">Nucleolus</location>
    </subcellularLocation>
</comment>
<protein>
    <recommendedName>
        <fullName evidence="6">RRM domain-containing protein</fullName>
    </recommendedName>
</protein>
<evidence type="ECO:0000313" key="7">
    <source>
        <dbReference type="EMBL" id="PIA50168.1"/>
    </source>
</evidence>
<evidence type="ECO:0000313" key="8">
    <source>
        <dbReference type="Proteomes" id="UP000230069"/>
    </source>
</evidence>
<dbReference type="PROSITE" id="PS50102">
    <property type="entry name" value="RRM"/>
    <property type="match status" value="1"/>
</dbReference>
<dbReference type="GO" id="GO:0000447">
    <property type="term" value="P:endonucleolytic cleavage in ITS1 to separate SSU-rRNA from 5.8S rRNA and LSU-rRNA from tricistronic rRNA transcript (SSU-rRNA, 5.8S rRNA, LSU-rRNA)"/>
    <property type="evidence" value="ECO:0007669"/>
    <property type="project" value="TreeGrafter"/>
</dbReference>
<proteinExistence type="inferred from homology"/>
<comment type="similarity">
    <text evidence="2">Belongs to the ESF2/ABP1 family.</text>
</comment>
<feature type="non-terminal residue" evidence="7">
    <location>
        <position position="1"/>
    </location>
</feature>